<dbReference type="AlphaFoldDB" id="A0A8T0TFN8"/>
<sequence length="158" mass="17464">MPMPMPLPLQQSHCPNEMMPLSFHPRRKRVGIWMTDFHSVLPLGEAWPIHHGHGRLAFLSTDLGSSGQLAMPAKGTVPSDTTTDMEARQSSGIFAKGMLFSLYYQYQFEQEAVWNQTVLGALLGTMYVSLVMLLQYTGPPPLPGVWMLLPKCSSGTTG</sequence>
<accession>A0A8T0TFN8</accession>
<organism evidence="1 2">
    <name type="scientific">Panicum virgatum</name>
    <name type="common">Blackwell switchgrass</name>
    <dbReference type="NCBI Taxonomy" id="38727"/>
    <lineage>
        <taxon>Eukaryota</taxon>
        <taxon>Viridiplantae</taxon>
        <taxon>Streptophyta</taxon>
        <taxon>Embryophyta</taxon>
        <taxon>Tracheophyta</taxon>
        <taxon>Spermatophyta</taxon>
        <taxon>Magnoliopsida</taxon>
        <taxon>Liliopsida</taxon>
        <taxon>Poales</taxon>
        <taxon>Poaceae</taxon>
        <taxon>PACMAD clade</taxon>
        <taxon>Panicoideae</taxon>
        <taxon>Panicodae</taxon>
        <taxon>Paniceae</taxon>
        <taxon>Panicinae</taxon>
        <taxon>Panicum</taxon>
        <taxon>Panicum sect. Hiantes</taxon>
    </lineage>
</organism>
<dbReference type="EMBL" id="CM029044">
    <property type="protein sequence ID" value="KAG2607945.1"/>
    <property type="molecule type" value="Genomic_DNA"/>
</dbReference>
<name>A0A8T0TFN8_PANVG</name>
<gene>
    <name evidence="1" type="ORF">PVAP13_4NG303138</name>
</gene>
<proteinExistence type="predicted"/>
<reference evidence="1" key="1">
    <citation type="submission" date="2020-05" db="EMBL/GenBank/DDBJ databases">
        <title>WGS assembly of Panicum virgatum.</title>
        <authorList>
            <person name="Lovell J.T."/>
            <person name="Jenkins J."/>
            <person name="Shu S."/>
            <person name="Juenger T.E."/>
            <person name="Schmutz J."/>
        </authorList>
    </citation>
    <scope>NUCLEOTIDE SEQUENCE</scope>
    <source>
        <strain evidence="1">AP13</strain>
    </source>
</reference>
<keyword evidence="2" id="KW-1185">Reference proteome</keyword>
<dbReference type="Proteomes" id="UP000823388">
    <property type="component" value="Chromosome 4N"/>
</dbReference>
<comment type="caution">
    <text evidence="1">The sequence shown here is derived from an EMBL/GenBank/DDBJ whole genome shotgun (WGS) entry which is preliminary data.</text>
</comment>
<evidence type="ECO:0000313" key="2">
    <source>
        <dbReference type="Proteomes" id="UP000823388"/>
    </source>
</evidence>
<evidence type="ECO:0000313" key="1">
    <source>
        <dbReference type="EMBL" id="KAG2607945.1"/>
    </source>
</evidence>
<protein>
    <submittedName>
        <fullName evidence="1">Uncharacterized protein</fullName>
    </submittedName>
</protein>